<organism evidence="3 4">
    <name type="scientific">Paenibacillus terreus</name>
    <dbReference type="NCBI Taxonomy" id="1387834"/>
    <lineage>
        <taxon>Bacteria</taxon>
        <taxon>Bacillati</taxon>
        <taxon>Bacillota</taxon>
        <taxon>Bacilli</taxon>
        <taxon>Bacillales</taxon>
        <taxon>Paenibacillaceae</taxon>
        <taxon>Paenibacillus</taxon>
    </lineage>
</organism>
<evidence type="ECO:0000259" key="2">
    <source>
        <dbReference type="Pfam" id="PF16924"/>
    </source>
</evidence>
<evidence type="ECO:0000259" key="1">
    <source>
        <dbReference type="Pfam" id="PF01262"/>
    </source>
</evidence>
<evidence type="ECO:0000313" key="4">
    <source>
        <dbReference type="Proteomes" id="UP001580407"/>
    </source>
</evidence>
<dbReference type="Gene3D" id="3.40.50.720">
    <property type="entry name" value="NAD(P)-binding Rossmann-like Domain"/>
    <property type="match status" value="2"/>
</dbReference>
<dbReference type="Proteomes" id="UP001580407">
    <property type="component" value="Unassembled WGS sequence"/>
</dbReference>
<reference evidence="3 4" key="1">
    <citation type="submission" date="2024-09" db="EMBL/GenBank/DDBJ databases">
        <authorList>
            <person name="Ruan L."/>
        </authorList>
    </citation>
    <scope>NUCLEOTIDE SEQUENCE [LARGE SCALE GENOMIC DNA]</scope>
    <source>
        <strain evidence="3 4">D33</strain>
    </source>
</reference>
<protein>
    <submittedName>
        <fullName evidence="3">Dipicolinate synthase subunit DpsA</fullName>
    </submittedName>
</protein>
<dbReference type="InterPro" id="IPR014215">
    <property type="entry name" value="Dipicolinic_acid_synth_A"/>
</dbReference>
<keyword evidence="4" id="KW-1185">Reference proteome</keyword>
<dbReference type="InterPro" id="IPR036291">
    <property type="entry name" value="NAD(P)-bd_dom_sf"/>
</dbReference>
<dbReference type="RefSeq" id="WP_375525627.1">
    <property type="nucleotide sequence ID" value="NZ_JBHILM010000013.1"/>
</dbReference>
<comment type="caution">
    <text evidence="3">The sequence shown here is derived from an EMBL/GenBank/DDBJ whole genome shotgun (WGS) entry which is preliminary data.</text>
</comment>
<feature type="domain" description="Alanine dehydrogenase/pyridine nucleotide transhydrogenase NAD(H)-binding" evidence="1">
    <location>
        <begin position="142"/>
        <end position="251"/>
    </location>
</feature>
<dbReference type="InterPro" id="IPR007698">
    <property type="entry name" value="AlaDH/PNT_NAD(H)-bd"/>
</dbReference>
<feature type="domain" description="Dipicolinate synthase subunit A N-terminal" evidence="2">
    <location>
        <begin position="7"/>
        <end position="122"/>
    </location>
</feature>
<proteinExistence type="predicted"/>
<accession>A0ABV5BAE9</accession>
<gene>
    <name evidence="3" type="primary">dpsA</name>
    <name evidence="3" type="ORF">ACE3NQ_13085</name>
</gene>
<evidence type="ECO:0000313" key="3">
    <source>
        <dbReference type="EMBL" id="MFB5681849.1"/>
    </source>
</evidence>
<dbReference type="NCBIfam" id="NF006162">
    <property type="entry name" value="PRK08306.1"/>
    <property type="match status" value="1"/>
</dbReference>
<sequence length="299" mass="32054">MLTGIRVLVIGGDARQLEVLRKCAALGASVHAVGFERIPEKIPGVFFVPLGEEVLESADALILPVVSCDNEGKVSASFSDEPLQLLEEHISVLPGHCTIYTGMAKPYLHRLSDKYGLQLVELLNRDDIAIRNSIPTAEGAVMMAIQHTEITIHQSKCMVLGMGRTGFTLAKTLQGLGADVKVGIRGKDEGARAAVMGWKPFETRDLADEVYDIDLLFNTIPTMIITAQILSRMPRSAVIIDLASAPGGCDFSSAEKIGIKALLAPSLPGMVAPKTAGMIMADALVQQLLQDNPNREEGV</sequence>
<name>A0ABV5BAE9_9BACL</name>
<dbReference type="Pfam" id="PF01262">
    <property type="entry name" value="AlaDh_PNT_C"/>
    <property type="match status" value="1"/>
</dbReference>
<dbReference type="SUPFAM" id="SSF51735">
    <property type="entry name" value="NAD(P)-binding Rossmann-fold domains"/>
    <property type="match status" value="1"/>
</dbReference>
<dbReference type="NCBIfam" id="TIGR02853">
    <property type="entry name" value="spore_dpaA"/>
    <property type="match status" value="1"/>
</dbReference>
<dbReference type="EMBL" id="JBHILM010000013">
    <property type="protein sequence ID" value="MFB5681849.1"/>
    <property type="molecule type" value="Genomic_DNA"/>
</dbReference>
<dbReference type="Pfam" id="PF16924">
    <property type="entry name" value="DpaA_N"/>
    <property type="match status" value="1"/>
</dbReference>
<dbReference type="InterPro" id="IPR031629">
    <property type="entry name" value="DpaA_N"/>
</dbReference>